<gene>
    <name evidence="1" type="ORF">VitviT2T_004066</name>
</gene>
<organism evidence="1 2">
    <name type="scientific">Vitis vinifera</name>
    <name type="common">Grape</name>
    <dbReference type="NCBI Taxonomy" id="29760"/>
    <lineage>
        <taxon>Eukaryota</taxon>
        <taxon>Viridiplantae</taxon>
        <taxon>Streptophyta</taxon>
        <taxon>Embryophyta</taxon>
        <taxon>Tracheophyta</taxon>
        <taxon>Spermatophyta</taxon>
        <taxon>Magnoliopsida</taxon>
        <taxon>eudicotyledons</taxon>
        <taxon>Gunneridae</taxon>
        <taxon>Pentapetalae</taxon>
        <taxon>rosids</taxon>
        <taxon>Vitales</taxon>
        <taxon>Vitaceae</taxon>
        <taxon>Viteae</taxon>
        <taxon>Vitis</taxon>
    </lineage>
</organism>
<evidence type="ECO:0000313" key="1">
    <source>
        <dbReference type="EMBL" id="WJZ84463.1"/>
    </source>
</evidence>
<accession>A0ABY9BND4</accession>
<evidence type="ECO:0000313" key="2">
    <source>
        <dbReference type="Proteomes" id="UP001227230"/>
    </source>
</evidence>
<keyword evidence="2" id="KW-1185">Reference proteome</keyword>
<sequence length="87" mass="9394">MAAVKYLNGMAAEQISNGMAAEQILDVIHPGGMAARSPIQICFLDEKDPHSAASGRPVPDDSISYPDNFSLLCHGFQRPLLNLGLLW</sequence>
<protein>
    <submittedName>
        <fullName evidence="1">Uncharacterized protein</fullName>
    </submittedName>
</protein>
<name>A0ABY9BND4_VITVI</name>
<proteinExistence type="predicted"/>
<dbReference type="EMBL" id="CP126650">
    <property type="protein sequence ID" value="WJZ84463.1"/>
    <property type="molecule type" value="Genomic_DNA"/>
</dbReference>
<dbReference type="Proteomes" id="UP001227230">
    <property type="component" value="Chromosome 3"/>
</dbReference>
<reference evidence="1 2" key="1">
    <citation type="journal article" date="2023" name="Hortic Res">
        <title>The complete reference genome for grapevine (Vitis vinifera L.) genetics and breeding.</title>
        <authorList>
            <person name="Shi X."/>
            <person name="Cao S."/>
            <person name="Wang X."/>
            <person name="Huang S."/>
            <person name="Wang Y."/>
            <person name="Liu Z."/>
            <person name="Liu W."/>
            <person name="Leng X."/>
            <person name="Peng Y."/>
            <person name="Wang N."/>
            <person name="Wang Y."/>
            <person name="Ma Z."/>
            <person name="Xu X."/>
            <person name="Zhang F."/>
            <person name="Xue H."/>
            <person name="Zhong H."/>
            <person name="Wang Y."/>
            <person name="Zhang K."/>
            <person name="Velt A."/>
            <person name="Avia K."/>
            <person name="Holtgrawe D."/>
            <person name="Grimplet J."/>
            <person name="Matus J.T."/>
            <person name="Ware D."/>
            <person name="Wu X."/>
            <person name="Wang H."/>
            <person name="Liu C."/>
            <person name="Fang Y."/>
            <person name="Rustenholz C."/>
            <person name="Cheng Z."/>
            <person name="Xiao H."/>
            <person name="Zhou Y."/>
        </authorList>
    </citation>
    <scope>NUCLEOTIDE SEQUENCE [LARGE SCALE GENOMIC DNA]</scope>
    <source>
        <strain evidence="2">cv. Pinot noir / PN40024</strain>
        <tissue evidence="1">Leaf</tissue>
    </source>
</reference>